<dbReference type="RefSeq" id="WP_078976951.1">
    <property type="nucleotide sequence ID" value="NZ_MWQN01000001.1"/>
</dbReference>
<evidence type="ECO:0000313" key="2">
    <source>
        <dbReference type="Proteomes" id="UP000190037"/>
    </source>
</evidence>
<dbReference type="Proteomes" id="UP000190037">
    <property type="component" value="Unassembled WGS sequence"/>
</dbReference>
<accession>A0A1T3P154</accession>
<comment type="caution">
    <text evidence="1">The sequence shown here is derived from an EMBL/GenBank/DDBJ whole genome shotgun (WGS) entry which is preliminary data.</text>
</comment>
<dbReference type="AlphaFoldDB" id="A0A1T3P154"/>
<dbReference type="STRING" id="159449.B4N89_18590"/>
<dbReference type="EMBL" id="MWQN01000001">
    <property type="protein sequence ID" value="OPC82685.1"/>
    <property type="molecule type" value="Genomic_DNA"/>
</dbReference>
<dbReference type="OrthoDB" id="56388at2"/>
<dbReference type="Gene3D" id="1.25.40.10">
    <property type="entry name" value="Tetratricopeptide repeat domain"/>
    <property type="match status" value="1"/>
</dbReference>
<sequence length="942" mass="101557">MEIRDDAGFFAALDANEEQPYGKARTARAEELVTVAERMGNDENLAWALLRLITAYNYGGESPRTPVPLSRLLGLWDEHPEGFDEQLTHHLFWDLKWITSSLLSVPEVPLTAIRGYLADMERRYRTAGHSLRPVHQSRFYLARHIGADAETTEAFEAWLAADRDRLADCDACERREQARWLIARGRDADALELLAPTLDGELTCAEEPQVSLATSMLPLVREGSPDRARAHHLRGYRSVRGKVSTYAAVAEHIEFCALTGNEGRGIEILAEHRAWLARPQSDPSDHSDFLAGVAVLLRRLVAVGGPELVVFEDTTAGGLGETVERELFEIAARFDARNGNDAVSSRVRRRLAAVPVADSLPLGLRSVRVATRVAVGPAATVVSGRGVEELLAYARELDEKGHPRAEAAWRDYAAAARARGQDVDVFALAAISEADGIELVEEGEFAAGAAALDRAAAGYLAADAAGRAVGAEVRLAMARFRADEPDALALFEAAQVKAAGFLPDDAAPLALVLHHRAIVALASEAEDADAILTELHDLGRDHDLRHRQSAALHIRAERALQADRTADAEADLSAAITLCREAERPWLACRPLFLRSQVWMRLADPVAAEADMRAALETAAFYTEPQFPVGHALTMLANAIGAQNRPEDALPFALEAAHVFDDEGDPEMAAACRRGAVGMLFGLGRDAEAAAILEELLPEVEEHHGPEHAMQERWALGLCLRRLGDTREAARHLAMAAETAVKVADRATQAELAVAAAHALDDAGMAPQAQAAFGRAIELLRAEGDVRETVRALRAKAWNIASSTDREDPSGVDRAVALFAEALRELAGAETGAGAADDEATMVAVERAGTHHQLAHLLARADRLHPARAAADKAATAYVAVLPEEADGYLDAVQLAARIEAFGLDERPAAVARLDVALKVCATSGIAAVEELTELREELIRV</sequence>
<dbReference type="InterPro" id="IPR011990">
    <property type="entry name" value="TPR-like_helical_dom_sf"/>
</dbReference>
<keyword evidence="2" id="KW-1185">Reference proteome</keyword>
<evidence type="ECO:0000313" key="1">
    <source>
        <dbReference type="EMBL" id="OPC82685.1"/>
    </source>
</evidence>
<organism evidence="1 2">
    <name type="scientific">Embleya scabrispora</name>
    <dbReference type="NCBI Taxonomy" id="159449"/>
    <lineage>
        <taxon>Bacteria</taxon>
        <taxon>Bacillati</taxon>
        <taxon>Actinomycetota</taxon>
        <taxon>Actinomycetes</taxon>
        <taxon>Kitasatosporales</taxon>
        <taxon>Streptomycetaceae</taxon>
        <taxon>Embleya</taxon>
    </lineage>
</organism>
<gene>
    <name evidence="1" type="ORF">B4N89_18590</name>
</gene>
<reference evidence="1 2" key="1">
    <citation type="submission" date="2017-03" db="EMBL/GenBank/DDBJ databases">
        <title>Draft genome sequence of Streptomyces scabrisporus NF3, endophyte isolated from Amphipterygium adstringens.</title>
        <authorList>
            <person name="Vazquez M."/>
            <person name="Ceapa C.D."/>
            <person name="Rodriguez Luna D."/>
            <person name="Sanchez Esquivel S."/>
        </authorList>
    </citation>
    <scope>NUCLEOTIDE SEQUENCE [LARGE SCALE GENOMIC DNA]</scope>
    <source>
        <strain evidence="1 2">NF3</strain>
    </source>
</reference>
<evidence type="ECO:0008006" key="3">
    <source>
        <dbReference type="Google" id="ProtNLM"/>
    </source>
</evidence>
<proteinExistence type="predicted"/>
<dbReference type="SUPFAM" id="SSF48452">
    <property type="entry name" value="TPR-like"/>
    <property type="match status" value="2"/>
</dbReference>
<protein>
    <recommendedName>
        <fullName evidence="3">Tetratricopeptide repeat protein</fullName>
    </recommendedName>
</protein>
<name>A0A1T3P154_9ACTN</name>